<evidence type="ECO:0000256" key="1">
    <source>
        <dbReference type="PROSITE-ProRule" id="PRU00047"/>
    </source>
</evidence>
<dbReference type="InterPro" id="IPR036875">
    <property type="entry name" value="Znf_CCHC_sf"/>
</dbReference>
<feature type="compositionally biased region" description="Pro residues" evidence="2">
    <location>
        <begin position="262"/>
        <end position="278"/>
    </location>
</feature>
<feature type="domain" description="CCHC-type" evidence="3">
    <location>
        <begin position="302"/>
        <end position="316"/>
    </location>
</feature>
<feature type="region of interest" description="Disordered" evidence="2">
    <location>
        <begin position="59"/>
        <end position="80"/>
    </location>
</feature>
<dbReference type="Ensembl" id="ENSMMDT00005028008.1">
    <property type="protein sequence ID" value="ENSMMDP00005027435.1"/>
    <property type="gene ID" value="ENSMMDG00005013077.1"/>
</dbReference>
<dbReference type="PROSITE" id="PS50158">
    <property type="entry name" value="ZF_CCHC"/>
    <property type="match status" value="1"/>
</dbReference>
<evidence type="ECO:0000259" key="3">
    <source>
        <dbReference type="PROSITE" id="PS50158"/>
    </source>
</evidence>
<evidence type="ECO:0000313" key="5">
    <source>
        <dbReference type="Proteomes" id="UP000472263"/>
    </source>
</evidence>
<proteinExistence type="predicted"/>
<protein>
    <recommendedName>
        <fullName evidence="3">CCHC-type domain-containing protein</fullName>
    </recommendedName>
</protein>
<keyword evidence="1" id="KW-0862">Zinc</keyword>
<keyword evidence="1" id="KW-0863">Zinc-finger</keyword>
<dbReference type="Gene3D" id="4.10.60.10">
    <property type="entry name" value="Zinc finger, CCHC-type"/>
    <property type="match status" value="1"/>
</dbReference>
<dbReference type="AlphaFoldDB" id="A0A667YB73"/>
<dbReference type="GO" id="GO:0008270">
    <property type="term" value="F:zinc ion binding"/>
    <property type="evidence" value="ECO:0007669"/>
    <property type="project" value="UniProtKB-KW"/>
</dbReference>
<dbReference type="Pfam" id="PF03732">
    <property type="entry name" value="Retrotrans_gag"/>
    <property type="match status" value="1"/>
</dbReference>
<accession>A0A667YB73</accession>
<dbReference type="PANTHER" id="PTHR15503">
    <property type="entry name" value="LDOC1 RELATED"/>
    <property type="match status" value="1"/>
</dbReference>
<feature type="region of interest" description="Disordered" evidence="2">
    <location>
        <begin position="245"/>
        <end position="282"/>
    </location>
</feature>
<feature type="compositionally biased region" description="Pro residues" evidence="2">
    <location>
        <begin position="62"/>
        <end position="79"/>
    </location>
</feature>
<name>A0A667YB73_9TELE</name>
<reference evidence="4" key="3">
    <citation type="submission" date="2025-09" db="UniProtKB">
        <authorList>
            <consortium name="Ensembl"/>
        </authorList>
    </citation>
    <scope>IDENTIFICATION</scope>
</reference>
<sequence>MDPADQTPDPARIQQAVAQQGVLLGQHESNIQALYESNCSLSQQLTDLSSQLSAFLSSQLPATPPAPPSEPSLEAPPPRDVCATTPEPFSGQPNLCRGFLFQCTTVFKLRPVSFSTDFSKIQYIFGLLRGRALAWAEAKFSRNPIEEVQFSEFLEDFKLVFDHPDYQANASMRLMTLSQGQRPVADYSIEFWTLAAEVDWTEEALKTAFIKGLSEHMKDELLCRDEPASLSALVSLANRIDNRLKSRRRERIHTSGSSNTRPVPPAPAPGVSSPPPVDEPMQLGRARLSPEERYRRISAGECLYCGKPGHFISSCPANSPGNTPHHAHHTHCVRQP</sequence>
<dbReference type="Proteomes" id="UP000472263">
    <property type="component" value="Chromosome 19"/>
</dbReference>
<dbReference type="SUPFAM" id="SSF57756">
    <property type="entry name" value="Retrovirus zinc finger-like domains"/>
    <property type="match status" value="1"/>
</dbReference>
<dbReference type="InterPro" id="IPR032567">
    <property type="entry name" value="RTL1-rel"/>
</dbReference>
<dbReference type="GO" id="GO:0003676">
    <property type="term" value="F:nucleic acid binding"/>
    <property type="evidence" value="ECO:0007669"/>
    <property type="project" value="InterPro"/>
</dbReference>
<evidence type="ECO:0000313" key="4">
    <source>
        <dbReference type="Ensembl" id="ENSMMDP00005027435.1"/>
    </source>
</evidence>
<dbReference type="SMART" id="SM00343">
    <property type="entry name" value="ZnF_C2HC"/>
    <property type="match status" value="1"/>
</dbReference>
<reference evidence="4" key="2">
    <citation type="submission" date="2025-08" db="UniProtKB">
        <authorList>
            <consortium name="Ensembl"/>
        </authorList>
    </citation>
    <scope>IDENTIFICATION</scope>
</reference>
<dbReference type="PANTHER" id="PTHR15503:SF36">
    <property type="entry name" value="RETROTRANSPOSON GAG-LIKE PROTEIN 5"/>
    <property type="match status" value="1"/>
</dbReference>
<organism evidence="4 5">
    <name type="scientific">Myripristis murdjan</name>
    <name type="common">pinecone soldierfish</name>
    <dbReference type="NCBI Taxonomy" id="586833"/>
    <lineage>
        <taxon>Eukaryota</taxon>
        <taxon>Metazoa</taxon>
        <taxon>Chordata</taxon>
        <taxon>Craniata</taxon>
        <taxon>Vertebrata</taxon>
        <taxon>Euteleostomi</taxon>
        <taxon>Actinopterygii</taxon>
        <taxon>Neopterygii</taxon>
        <taxon>Teleostei</taxon>
        <taxon>Neoteleostei</taxon>
        <taxon>Acanthomorphata</taxon>
        <taxon>Holocentriformes</taxon>
        <taxon>Holocentridae</taxon>
        <taxon>Myripristis</taxon>
    </lineage>
</organism>
<keyword evidence="1" id="KW-0479">Metal-binding</keyword>
<dbReference type="InterPro" id="IPR005162">
    <property type="entry name" value="Retrotrans_gag_dom"/>
</dbReference>
<dbReference type="InterPro" id="IPR001878">
    <property type="entry name" value="Znf_CCHC"/>
</dbReference>
<dbReference type="GeneTree" id="ENSGT00950000183173"/>
<reference evidence="4" key="1">
    <citation type="submission" date="2019-06" db="EMBL/GenBank/DDBJ databases">
        <authorList>
            <consortium name="Wellcome Sanger Institute Data Sharing"/>
        </authorList>
    </citation>
    <scope>NUCLEOTIDE SEQUENCE [LARGE SCALE GENOMIC DNA]</scope>
</reference>
<evidence type="ECO:0000256" key="2">
    <source>
        <dbReference type="SAM" id="MobiDB-lite"/>
    </source>
</evidence>
<dbReference type="InParanoid" id="A0A667YB73"/>
<keyword evidence="5" id="KW-1185">Reference proteome</keyword>